<name>A0ACB9DGP1_ARCLA</name>
<protein>
    <submittedName>
        <fullName evidence="1">Uncharacterized protein</fullName>
    </submittedName>
</protein>
<sequence length="207" mass="23991">MRAPKCDSHSGLTKGSWSSEEDHKLVTYISRYGIWNWSKMPMYAGLSRSGKSCRLRWMNYLNPKVKRGDFSNEEEKTILHYHSILGNKWSAIAKMLPGRSDNDVKNHWHTHLKKHKTQNPVRVTKPKEITTSHDVESPTEPVGHFFSSTSNDYTTSSSMLDTRSIFEPEVEFETNYNITSPGTVEEVESFWQQLYSINEDFEPQNLL</sequence>
<keyword evidence="2" id="KW-1185">Reference proteome</keyword>
<accession>A0ACB9DGP1</accession>
<organism evidence="1 2">
    <name type="scientific">Arctium lappa</name>
    <name type="common">Greater burdock</name>
    <name type="synonym">Lappa major</name>
    <dbReference type="NCBI Taxonomy" id="4217"/>
    <lineage>
        <taxon>Eukaryota</taxon>
        <taxon>Viridiplantae</taxon>
        <taxon>Streptophyta</taxon>
        <taxon>Embryophyta</taxon>
        <taxon>Tracheophyta</taxon>
        <taxon>Spermatophyta</taxon>
        <taxon>Magnoliopsida</taxon>
        <taxon>eudicotyledons</taxon>
        <taxon>Gunneridae</taxon>
        <taxon>Pentapetalae</taxon>
        <taxon>asterids</taxon>
        <taxon>campanulids</taxon>
        <taxon>Asterales</taxon>
        <taxon>Asteraceae</taxon>
        <taxon>Carduoideae</taxon>
        <taxon>Cardueae</taxon>
        <taxon>Arctiinae</taxon>
        <taxon>Arctium</taxon>
    </lineage>
</organism>
<dbReference type="Proteomes" id="UP001055879">
    <property type="component" value="Linkage Group LG03"/>
</dbReference>
<reference evidence="1 2" key="2">
    <citation type="journal article" date="2022" name="Mol. Ecol. Resour.">
        <title>The genomes of chicory, endive, great burdock and yacon provide insights into Asteraceae paleo-polyploidization history and plant inulin production.</title>
        <authorList>
            <person name="Fan W."/>
            <person name="Wang S."/>
            <person name="Wang H."/>
            <person name="Wang A."/>
            <person name="Jiang F."/>
            <person name="Liu H."/>
            <person name="Zhao H."/>
            <person name="Xu D."/>
            <person name="Zhang Y."/>
        </authorList>
    </citation>
    <scope>NUCLEOTIDE SEQUENCE [LARGE SCALE GENOMIC DNA]</scope>
    <source>
        <strain evidence="2">cv. Niubang</strain>
    </source>
</reference>
<evidence type="ECO:0000313" key="1">
    <source>
        <dbReference type="EMBL" id="KAI3745732.1"/>
    </source>
</evidence>
<proteinExistence type="predicted"/>
<evidence type="ECO:0000313" key="2">
    <source>
        <dbReference type="Proteomes" id="UP001055879"/>
    </source>
</evidence>
<comment type="caution">
    <text evidence="1">The sequence shown here is derived from an EMBL/GenBank/DDBJ whole genome shotgun (WGS) entry which is preliminary data.</text>
</comment>
<reference evidence="2" key="1">
    <citation type="journal article" date="2022" name="Mol. Ecol. Resour.">
        <title>The genomes of chicory, endive, great burdock and yacon provide insights into Asteraceae palaeo-polyploidization history and plant inulin production.</title>
        <authorList>
            <person name="Fan W."/>
            <person name="Wang S."/>
            <person name="Wang H."/>
            <person name="Wang A."/>
            <person name="Jiang F."/>
            <person name="Liu H."/>
            <person name="Zhao H."/>
            <person name="Xu D."/>
            <person name="Zhang Y."/>
        </authorList>
    </citation>
    <scope>NUCLEOTIDE SEQUENCE [LARGE SCALE GENOMIC DNA]</scope>
    <source>
        <strain evidence="2">cv. Niubang</strain>
    </source>
</reference>
<dbReference type="EMBL" id="CM042049">
    <property type="protein sequence ID" value="KAI3745732.1"/>
    <property type="molecule type" value="Genomic_DNA"/>
</dbReference>
<gene>
    <name evidence="1" type="ORF">L6452_08138</name>
</gene>